<reference evidence="2 3" key="1">
    <citation type="submission" date="2018-04" db="EMBL/GenBank/DDBJ databases">
        <authorList>
            <person name="Go L.Y."/>
            <person name="Mitchell J.A."/>
        </authorList>
    </citation>
    <scope>NUCLEOTIDE SEQUENCE [LARGE SCALE GENOMIC DNA]</scope>
    <source>
        <strain evidence="2">ULC066bin1</strain>
    </source>
</reference>
<proteinExistence type="predicted"/>
<dbReference type="Pfam" id="PF00899">
    <property type="entry name" value="ThiF"/>
    <property type="match status" value="1"/>
</dbReference>
<dbReference type="PANTHER" id="PTHR43267:SF1">
    <property type="entry name" value="TRNA THREONYLCARBAMOYLADENOSINE DEHYDRATASE"/>
    <property type="match status" value="1"/>
</dbReference>
<dbReference type="Gene3D" id="3.40.50.720">
    <property type="entry name" value="NAD(P)-binding Rossmann-like Domain"/>
    <property type="match status" value="1"/>
</dbReference>
<gene>
    <name evidence="2" type="ORF">DCF19_07725</name>
</gene>
<dbReference type="InterPro" id="IPR035985">
    <property type="entry name" value="Ubiquitin-activating_enz"/>
</dbReference>
<accession>A0A2W4WG01</accession>
<dbReference type="InterPro" id="IPR000594">
    <property type="entry name" value="ThiF_NAD_FAD-bd"/>
</dbReference>
<dbReference type="SUPFAM" id="SSF69572">
    <property type="entry name" value="Activating enzymes of the ubiquitin-like proteins"/>
    <property type="match status" value="1"/>
</dbReference>
<dbReference type="Proteomes" id="UP000249467">
    <property type="component" value="Unassembled WGS sequence"/>
</dbReference>
<dbReference type="GO" id="GO:0008641">
    <property type="term" value="F:ubiquitin-like modifier activating enzyme activity"/>
    <property type="evidence" value="ECO:0007669"/>
    <property type="project" value="InterPro"/>
</dbReference>
<evidence type="ECO:0000313" key="2">
    <source>
        <dbReference type="EMBL" id="PZO42127.1"/>
    </source>
</evidence>
<organism evidence="2 3">
    <name type="scientific">Pseudanabaena frigida</name>
    <dbReference type="NCBI Taxonomy" id="945775"/>
    <lineage>
        <taxon>Bacteria</taxon>
        <taxon>Bacillati</taxon>
        <taxon>Cyanobacteriota</taxon>
        <taxon>Cyanophyceae</taxon>
        <taxon>Pseudanabaenales</taxon>
        <taxon>Pseudanabaenaceae</taxon>
        <taxon>Pseudanabaena</taxon>
    </lineage>
</organism>
<dbReference type="CDD" id="cd00755">
    <property type="entry name" value="YgdL_like"/>
    <property type="match status" value="1"/>
</dbReference>
<dbReference type="EMBL" id="QBML01000008">
    <property type="protein sequence ID" value="PZO42127.1"/>
    <property type="molecule type" value="Genomic_DNA"/>
</dbReference>
<reference evidence="2 3" key="2">
    <citation type="submission" date="2018-06" db="EMBL/GenBank/DDBJ databases">
        <title>Metagenomic assembly of (sub)arctic Cyanobacteria and their associated microbiome from non-axenic cultures.</title>
        <authorList>
            <person name="Baurain D."/>
        </authorList>
    </citation>
    <scope>NUCLEOTIDE SEQUENCE [LARGE SCALE GENOMIC DNA]</scope>
    <source>
        <strain evidence="2">ULC066bin1</strain>
    </source>
</reference>
<protein>
    <submittedName>
        <fullName evidence="2">tRNA threonylcarbamoyladenosine dehydratase</fullName>
    </submittedName>
</protein>
<sequence length="238" mass="26245">MTDWLQRTELLIGADGLNKLKQANVLIVGMGGVGSFAAEFLCRAGIGRMTIVDGDRVDPSNKNRQIVALNSTVDVHKADVMAVRMHDINPEMQLTAIKEFLTPDLMTELVTTKFDWVLDCIDSLQPKLYFLGAAVTNGVKVASSMGAGGRVDPQKVRIAPIFETDCCRFAYKIRKGLRRKGFAHANIIAVYSEELVNRDSLQLTDGSNFKRSYYGTISYLPALFGLNLASVVIRDLIN</sequence>
<evidence type="ECO:0000259" key="1">
    <source>
        <dbReference type="Pfam" id="PF00899"/>
    </source>
</evidence>
<feature type="domain" description="THIF-type NAD/FAD binding fold" evidence="1">
    <location>
        <begin position="11"/>
        <end position="228"/>
    </location>
</feature>
<name>A0A2W4WG01_9CYAN</name>
<comment type="caution">
    <text evidence="2">The sequence shown here is derived from an EMBL/GenBank/DDBJ whole genome shotgun (WGS) entry which is preliminary data.</text>
</comment>
<dbReference type="PANTHER" id="PTHR43267">
    <property type="entry name" value="TRNA THREONYLCARBAMOYLADENOSINE DEHYDRATASE"/>
    <property type="match status" value="1"/>
</dbReference>
<dbReference type="GO" id="GO:0061503">
    <property type="term" value="F:tRNA threonylcarbamoyladenosine dehydratase"/>
    <property type="evidence" value="ECO:0007669"/>
    <property type="project" value="TreeGrafter"/>
</dbReference>
<dbReference type="GO" id="GO:0061504">
    <property type="term" value="P:cyclic threonylcarbamoyladenosine biosynthetic process"/>
    <property type="evidence" value="ECO:0007669"/>
    <property type="project" value="TreeGrafter"/>
</dbReference>
<dbReference type="InterPro" id="IPR045886">
    <property type="entry name" value="ThiF/MoeB/HesA"/>
</dbReference>
<evidence type="ECO:0000313" key="3">
    <source>
        <dbReference type="Proteomes" id="UP000249467"/>
    </source>
</evidence>
<dbReference type="AlphaFoldDB" id="A0A2W4WG01"/>